<reference evidence="5 6" key="1">
    <citation type="journal article" date="2016" name="Gut Pathog.">
        <title>Whole genome sequencing of "Faecalibaculum rodentium" ALO17, isolated from C57BL/6J laboratory mouse feces.</title>
        <authorList>
            <person name="Lim S."/>
            <person name="Chang D.H."/>
            <person name="Ahn S."/>
            <person name="Kim B.C."/>
        </authorList>
    </citation>
    <scope>NUCLEOTIDE SEQUENCE [LARGE SCALE GENOMIC DNA]</scope>
    <source>
        <strain evidence="5 6">Alo17</strain>
    </source>
</reference>
<dbReference type="Pfam" id="PF17866">
    <property type="entry name" value="AAA_lid_6"/>
    <property type="match status" value="1"/>
</dbReference>
<dbReference type="InterPro" id="IPR000641">
    <property type="entry name" value="CbxX/CfxQ"/>
</dbReference>
<organism evidence="5 6">
    <name type="scientific">Faecalibaculum rodentium</name>
    <dbReference type="NCBI Taxonomy" id="1702221"/>
    <lineage>
        <taxon>Bacteria</taxon>
        <taxon>Bacillati</taxon>
        <taxon>Bacillota</taxon>
        <taxon>Erysipelotrichia</taxon>
        <taxon>Erysipelotrichales</taxon>
        <taxon>Erysipelotrichaceae</taxon>
        <taxon>Faecalibaculum</taxon>
    </lineage>
</organism>
<dbReference type="GO" id="GO:0005524">
    <property type="term" value="F:ATP binding"/>
    <property type="evidence" value="ECO:0007669"/>
    <property type="project" value="UniProtKB-KW"/>
</dbReference>
<keyword evidence="3" id="KW-0067">ATP-binding</keyword>
<sequence length="399" mass="44584">MTTIHDTLKNDILTAMGTARYLETDTGFPAPEMLRRQLMSLFEQKYGPGEGKEQLEAILPADMQSEAPVLPADGGTAADLFGEFEELDRRFQAQDPAFGTPNTRLLERIWKGLDASLPEAQDQNFALSPKARKLLAELDDMTGLDSVKKQVHRLAALQRISKIRESRGMKVPAVSRHLVFEGNPGTGKTTVARLIARLYREMGVLSRGQLVEVHRPDLVAGYIGQTAQKTEEKIRAALGGVLFIDEAYSLYKPSSPSDFGTEAIETLLKLMEDHRDDLVVIAAGYPMEMETFLESNPGLRSRFGTTLTFEDYTPDQLMEILLSLAQDMEYTIPVHAQKALKETIQGYMNHPDRHFANGRTMRTWLENAISRQAGRLMNVENPSLSDLTELTLEDFPPLS</sequence>
<dbReference type="PRINTS" id="PR00820">
    <property type="entry name" value="CBXXCFQX"/>
</dbReference>
<evidence type="ECO:0000259" key="4">
    <source>
        <dbReference type="SMART" id="SM00382"/>
    </source>
</evidence>
<dbReference type="CDD" id="cd00009">
    <property type="entry name" value="AAA"/>
    <property type="match status" value="1"/>
</dbReference>
<dbReference type="SUPFAM" id="SSF52540">
    <property type="entry name" value="P-loop containing nucleoside triphosphate hydrolases"/>
    <property type="match status" value="1"/>
</dbReference>
<dbReference type="GO" id="GO:0016887">
    <property type="term" value="F:ATP hydrolysis activity"/>
    <property type="evidence" value="ECO:0007669"/>
    <property type="project" value="InterPro"/>
</dbReference>
<proteinExistence type="inferred from homology"/>
<feature type="domain" description="AAA+ ATPase" evidence="4">
    <location>
        <begin position="174"/>
        <end position="313"/>
    </location>
</feature>
<dbReference type="InterPro" id="IPR003959">
    <property type="entry name" value="ATPase_AAA_core"/>
</dbReference>
<dbReference type="RefSeq" id="WP_203225826.1">
    <property type="nucleotide sequence ID" value="NZ_CAOKZT010000060.1"/>
</dbReference>
<dbReference type="PANTHER" id="PTHR43392">
    <property type="entry name" value="AAA-TYPE ATPASE FAMILY PROTEIN / ANKYRIN REPEAT FAMILY PROTEIN"/>
    <property type="match status" value="1"/>
</dbReference>
<dbReference type="SMART" id="SM00382">
    <property type="entry name" value="AAA"/>
    <property type="match status" value="1"/>
</dbReference>
<keyword evidence="2" id="KW-0547">Nucleotide-binding</keyword>
<dbReference type="FunFam" id="3.40.50.300:FF:000216">
    <property type="entry name" value="Type VII secretion ATPase EccA"/>
    <property type="match status" value="1"/>
</dbReference>
<dbReference type="Gene3D" id="3.40.50.300">
    <property type="entry name" value="P-loop containing nucleotide triphosphate hydrolases"/>
    <property type="match status" value="1"/>
</dbReference>
<evidence type="ECO:0000313" key="6">
    <source>
        <dbReference type="Proteomes" id="UP000069771"/>
    </source>
</evidence>
<dbReference type="InterPro" id="IPR003593">
    <property type="entry name" value="AAA+_ATPase"/>
</dbReference>
<dbReference type="GeneID" id="78479093"/>
<keyword evidence="6" id="KW-1185">Reference proteome</keyword>
<dbReference type="AlphaFoldDB" id="A0A140DYL2"/>
<accession>A0A140DYL2</accession>
<dbReference type="EMBL" id="CP011391">
    <property type="protein sequence ID" value="AMK55739.1"/>
    <property type="molecule type" value="Genomic_DNA"/>
</dbReference>
<dbReference type="PRINTS" id="PR00819">
    <property type="entry name" value="CBXCFQXSUPER"/>
</dbReference>
<evidence type="ECO:0000256" key="3">
    <source>
        <dbReference type="ARBA" id="ARBA00022840"/>
    </source>
</evidence>
<dbReference type="KEGG" id="fro:AALO17_26050"/>
<name>A0A140DYL2_9FIRM</name>
<dbReference type="PANTHER" id="PTHR43392:SF2">
    <property type="entry name" value="AAA-TYPE ATPASE FAMILY PROTEIN _ ANKYRIN REPEAT FAMILY PROTEIN"/>
    <property type="match status" value="1"/>
</dbReference>
<dbReference type="Pfam" id="PF00004">
    <property type="entry name" value="AAA"/>
    <property type="match status" value="1"/>
</dbReference>
<dbReference type="InterPro" id="IPR027417">
    <property type="entry name" value="P-loop_NTPase"/>
</dbReference>
<dbReference type="InterPro" id="IPR050773">
    <property type="entry name" value="CbxX/CfxQ_RuBisCO_ESX"/>
</dbReference>
<evidence type="ECO:0000256" key="2">
    <source>
        <dbReference type="ARBA" id="ARBA00022741"/>
    </source>
</evidence>
<gene>
    <name evidence="5" type="ORF">AALO17_26050</name>
</gene>
<dbReference type="InterPro" id="IPR041627">
    <property type="entry name" value="AAA_lid_6"/>
</dbReference>
<dbReference type="Gene3D" id="1.10.8.60">
    <property type="match status" value="1"/>
</dbReference>
<dbReference type="PATRIC" id="fig|1702221.3.peg.2534"/>
<protein>
    <submittedName>
        <fullName evidence="5">ATPase of the AAA+ class</fullName>
    </submittedName>
</protein>
<comment type="similarity">
    <text evidence="1">Belongs to the CbxX/CfxQ family.</text>
</comment>
<dbReference type="STRING" id="1702221.AALO17_26050"/>
<dbReference type="InterPro" id="IPR000470">
    <property type="entry name" value="CbxX/CfqX_mono"/>
</dbReference>
<evidence type="ECO:0000256" key="1">
    <source>
        <dbReference type="ARBA" id="ARBA00010378"/>
    </source>
</evidence>
<dbReference type="Proteomes" id="UP000069771">
    <property type="component" value="Chromosome"/>
</dbReference>
<evidence type="ECO:0000313" key="5">
    <source>
        <dbReference type="EMBL" id="AMK55739.1"/>
    </source>
</evidence>